<dbReference type="InterPro" id="IPR011639">
    <property type="entry name" value="MethylTrfase_TaqI-like_dom"/>
</dbReference>
<feature type="compositionally biased region" description="Low complexity" evidence="6">
    <location>
        <begin position="797"/>
        <end position="813"/>
    </location>
</feature>
<dbReference type="GO" id="GO:0009007">
    <property type="term" value="F:site-specific DNA-methyltransferase (adenine-specific) activity"/>
    <property type="evidence" value="ECO:0007669"/>
    <property type="project" value="UniProtKB-EC"/>
</dbReference>
<keyword evidence="3" id="KW-0808">Transferase</keyword>
<feature type="compositionally biased region" description="Basic and acidic residues" evidence="6">
    <location>
        <begin position="108"/>
        <end position="118"/>
    </location>
</feature>
<evidence type="ECO:0000256" key="5">
    <source>
        <dbReference type="ARBA" id="ARBA00047942"/>
    </source>
</evidence>
<comment type="caution">
    <text evidence="8">The sequence shown here is derived from an EMBL/GenBank/DDBJ whole genome shotgun (WGS) entry which is preliminary data.</text>
</comment>
<dbReference type="InterPro" id="IPR050953">
    <property type="entry name" value="N4_N6_ade-DNA_methylase"/>
</dbReference>
<organism evidence="8 9">
    <name type="scientific">Jimgerdemannia flammicorona</name>
    <dbReference type="NCBI Taxonomy" id="994334"/>
    <lineage>
        <taxon>Eukaryota</taxon>
        <taxon>Fungi</taxon>
        <taxon>Fungi incertae sedis</taxon>
        <taxon>Mucoromycota</taxon>
        <taxon>Mucoromycotina</taxon>
        <taxon>Endogonomycetes</taxon>
        <taxon>Endogonales</taxon>
        <taxon>Endogonaceae</taxon>
        <taxon>Jimgerdemannia</taxon>
    </lineage>
</organism>
<keyword evidence="2" id="KW-0489">Methyltransferase</keyword>
<dbReference type="SUPFAM" id="SSF53335">
    <property type="entry name" value="S-adenosyl-L-methionine-dependent methyltransferases"/>
    <property type="match status" value="1"/>
</dbReference>
<sequence>METDLQLCHLCFNSSLNTLCCDVTDWAASSDPSHICYWQRFRASVEPGNRIADHAAISTGRRLSMCPDNPYSSLELLEAAAIQVLQHNFQRRADATPPATASSSSGELEPHPLARRGLDVTSSGPARPNDPAGRKRKWLDVVLNDRDVEVDPSALATAGDGYAGWFPSASRLPTPPTLARSRNREFTWVSVTPALEEIAASIPPAPRQITRARAAPFAATAAYPSPPTHHITAALVPAVAAPQIGQLTELQTRTVVEHLGFVLADAKRDVLERLRRMDDGTPSPALPEINRLLLQQMTSLPAASNPPISSPSHLRSLLSEYHSSPTSHDHAFRFVIDFYALMTAFMSVYQMFFEALVTDLVGDVTTATSSSRDIASDFLACFDDADNFLLSGEMDPYMWHYHAIHHTIPASTLPLQLRQLLHASSIRFTTLSSIETIFSTFYTEHFLEVAAQRHQKDHGQFYTPNSVVRFMWDRCLDPVALLFDLLSHLDHHPPAYPTIPLIPLTLDPCMGIGGFLCEYATRVIAAARSAPLVWDSAHALTLTFRALCDSLWGVEIDGFAFHLGKVNLMVHLIPLYRRYVEVSLPAAAPRLVLPRLHLFRNDTLRLTLPEPGAESEWEHTHLRLLRDPERLRFRYVVTNPPYMIRKTGFIAQPDPSLYDERVLGGRGMQAYMYFLWVCLQRVEPERGQVCLVTPSQWIVLEFADRLRSWIWDNCHLEEFFQFEPFKVWPKIQTDSLVFKLRRRHTPLSISFPPPLPPLHTPIPRPIAFLRHTNRKSSLDDILRAYTLWFRQGTNPATSPTSPSTSSLLSSDPDMQAKCTPPPPRTTISTTHRASFAFLVPTSSSVADRLRDLTAHLPRICDGDTKDIRAPLVWHRGPNTHPVYALVVRTRWAREQFGEETCRRWLRPVFYWNGKSDPASSAAGGGEGKTPSKEVQFWHGRDALRLTKKESSPAEAYMPFREEDDDEEIGAGGVGSSGESAAFYSLIMVDREGAERLRKEEGEEGRLWRYLREARVALQPEKVHKEVAWCHFNQCGVDVPVKIVHPINFGYFTKSQPRQRFFLDTDRRCVTNQCIYFTVKPSHDPGRDGLPYPSHLFFLGLLNSTTLQHLIITHCSYDQQGRTRFFGKKMAGIPYAPPPAAADVQALEVLVARTLDVRRLVIRIAGRVRMRSLVEKMRRGMWTLNEQEVEAARRWMDEGRVMETGVAGMRDGTAERDRISEDRVPTIGKDATDEDRLVTVLKTLLRASSFLQHAVDQFVYRLYRVAPDLQISLEEDLAIELGPEWADEFPRGDLVGEEDVTAGPAQPPTVFASTCMPSWGWKVARRAEEAVEEAMGVLSGRR</sequence>
<dbReference type="PRINTS" id="PR00507">
    <property type="entry name" value="N12N6MTFRASE"/>
</dbReference>
<dbReference type="PANTHER" id="PTHR33841:SF1">
    <property type="entry name" value="DNA METHYLTRANSFERASE A"/>
    <property type="match status" value="1"/>
</dbReference>
<dbReference type="InterPro" id="IPR002052">
    <property type="entry name" value="DNA_methylase_N6_adenine_CS"/>
</dbReference>
<evidence type="ECO:0000256" key="4">
    <source>
        <dbReference type="ARBA" id="ARBA00022691"/>
    </source>
</evidence>
<name>A0A433QMP1_9FUNG</name>
<dbReference type="EC" id="2.1.1.72" evidence="1"/>
<dbReference type="Proteomes" id="UP000274822">
    <property type="component" value="Unassembled WGS sequence"/>
</dbReference>
<evidence type="ECO:0000256" key="3">
    <source>
        <dbReference type="ARBA" id="ARBA00022679"/>
    </source>
</evidence>
<keyword evidence="9" id="KW-1185">Reference proteome</keyword>
<dbReference type="PROSITE" id="PS00092">
    <property type="entry name" value="N6_MTASE"/>
    <property type="match status" value="1"/>
</dbReference>
<dbReference type="GO" id="GO:0032259">
    <property type="term" value="P:methylation"/>
    <property type="evidence" value="ECO:0007669"/>
    <property type="project" value="UniProtKB-KW"/>
</dbReference>
<dbReference type="Gene3D" id="3.40.50.150">
    <property type="entry name" value="Vaccinia Virus protein VP39"/>
    <property type="match status" value="1"/>
</dbReference>
<feature type="domain" description="Type II methyltransferase M.TaqI-like" evidence="7">
    <location>
        <begin position="550"/>
        <end position="728"/>
    </location>
</feature>
<feature type="compositionally biased region" description="Low complexity" evidence="6">
    <location>
        <begin position="95"/>
        <end position="105"/>
    </location>
</feature>
<comment type="catalytic activity">
    <reaction evidence="5">
        <text>a 2'-deoxyadenosine in DNA + S-adenosyl-L-methionine = an N(6)-methyl-2'-deoxyadenosine in DNA + S-adenosyl-L-homocysteine + H(+)</text>
        <dbReference type="Rhea" id="RHEA:15197"/>
        <dbReference type="Rhea" id="RHEA-COMP:12418"/>
        <dbReference type="Rhea" id="RHEA-COMP:12419"/>
        <dbReference type="ChEBI" id="CHEBI:15378"/>
        <dbReference type="ChEBI" id="CHEBI:57856"/>
        <dbReference type="ChEBI" id="CHEBI:59789"/>
        <dbReference type="ChEBI" id="CHEBI:90615"/>
        <dbReference type="ChEBI" id="CHEBI:90616"/>
        <dbReference type="EC" id="2.1.1.72"/>
    </reaction>
</comment>
<protein>
    <recommendedName>
        <fullName evidence="1">site-specific DNA-methyltransferase (adenine-specific)</fullName>
        <ecNumber evidence="1">2.1.1.72</ecNumber>
    </recommendedName>
</protein>
<evidence type="ECO:0000256" key="2">
    <source>
        <dbReference type="ARBA" id="ARBA00022603"/>
    </source>
</evidence>
<reference evidence="8 9" key="1">
    <citation type="journal article" date="2018" name="New Phytol.">
        <title>Phylogenomics of Endogonaceae and evolution of mycorrhizas within Mucoromycota.</title>
        <authorList>
            <person name="Chang Y."/>
            <person name="Desiro A."/>
            <person name="Na H."/>
            <person name="Sandor L."/>
            <person name="Lipzen A."/>
            <person name="Clum A."/>
            <person name="Barry K."/>
            <person name="Grigoriev I.V."/>
            <person name="Martin F.M."/>
            <person name="Stajich J.E."/>
            <person name="Smith M.E."/>
            <person name="Bonito G."/>
            <person name="Spatafora J.W."/>
        </authorList>
    </citation>
    <scope>NUCLEOTIDE SEQUENCE [LARGE SCALE GENOMIC DNA]</scope>
    <source>
        <strain evidence="8 9">AD002</strain>
    </source>
</reference>
<evidence type="ECO:0000313" key="8">
    <source>
        <dbReference type="EMBL" id="RUS31044.1"/>
    </source>
</evidence>
<dbReference type="GO" id="GO:0006304">
    <property type="term" value="P:DNA modification"/>
    <property type="evidence" value="ECO:0007669"/>
    <property type="project" value="InterPro"/>
</dbReference>
<proteinExistence type="predicted"/>
<evidence type="ECO:0000313" key="9">
    <source>
        <dbReference type="Proteomes" id="UP000274822"/>
    </source>
</evidence>
<dbReference type="GO" id="GO:0003676">
    <property type="term" value="F:nucleic acid binding"/>
    <property type="evidence" value="ECO:0007669"/>
    <property type="project" value="InterPro"/>
</dbReference>
<feature type="region of interest" description="Disordered" evidence="6">
    <location>
        <begin position="93"/>
        <end position="133"/>
    </location>
</feature>
<evidence type="ECO:0000256" key="1">
    <source>
        <dbReference type="ARBA" id="ARBA00011900"/>
    </source>
</evidence>
<dbReference type="Pfam" id="PF07669">
    <property type="entry name" value="Eco57I"/>
    <property type="match status" value="1"/>
</dbReference>
<evidence type="ECO:0000259" key="7">
    <source>
        <dbReference type="Pfam" id="PF07669"/>
    </source>
</evidence>
<dbReference type="PANTHER" id="PTHR33841">
    <property type="entry name" value="DNA METHYLTRANSFERASE YEEA-RELATED"/>
    <property type="match status" value="1"/>
</dbReference>
<keyword evidence="4" id="KW-0949">S-adenosyl-L-methionine</keyword>
<dbReference type="EMBL" id="RBNJ01003339">
    <property type="protein sequence ID" value="RUS31044.1"/>
    <property type="molecule type" value="Genomic_DNA"/>
</dbReference>
<dbReference type="InterPro" id="IPR029063">
    <property type="entry name" value="SAM-dependent_MTases_sf"/>
</dbReference>
<gene>
    <name evidence="8" type="ORF">BC938DRAFT_478571</name>
</gene>
<feature type="region of interest" description="Disordered" evidence="6">
    <location>
        <begin position="794"/>
        <end position="828"/>
    </location>
</feature>
<evidence type="ECO:0000256" key="6">
    <source>
        <dbReference type="SAM" id="MobiDB-lite"/>
    </source>
</evidence>
<accession>A0A433QMP1</accession>